<dbReference type="EMBL" id="CAMXCT030004154">
    <property type="protein sequence ID" value="CAL4795228.1"/>
    <property type="molecule type" value="Genomic_DNA"/>
</dbReference>
<dbReference type="EMBL" id="CAMXCT010004154">
    <property type="protein sequence ID" value="CAI4007916.1"/>
    <property type="molecule type" value="Genomic_DNA"/>
</dbReference>
<accession>A0A9P1GBG0</accession>
<evidence type="ECO:0000313" key="3">
    <source>
        <dbReference type="Proteomes" id="UP001152797"/>
    </source>
</evidence>
<keyword evidence="3" id="KW-1185">Reference proteome</keyword>
<sequence>MVCEPVSSSVARQTCQSEHCGHSCCWNPPGCCYHLAHLGRDSLGLPQLDQEQLAAREDPHWELLQLALTQSLDLDQKNVFLLRCLGLQCSELLPEPCPGTPQILEAN</sequence>
<organism evidence="1">
    <name type="scientific">Cladocopium goreaui</name>
    <dbReference type="NCBI Taxonomy" id="2562237"/>
    <lineage>
        <taxon>Eukaryota</taxon>
        <taxon>Sar</taxon>
        <taxon>Alveolata</taxon>
        <taxon>Dinophyceae</taxon>
        <taxon>Suessiales</taxon>
        <taxon>Symbiodiniaceae</taxon>
        <taxon>Cladocopium</taxon>
    </lineage>
</organism>
<comment type="caution">
    <text evidence="1">The sequence shown here is derived from an EMBL/GenBank/DDBJ whole genome shotgun (WGS) entry which is preliminary data.</text>
</comment>
<protein>
    <submittedName>
        <fullName evidence="1">Uncharacterized protein</fullName>
    </submittedName>
</protein>
<evidence type="ECO:0000313" key="2">
    <source>
        <dbReference type="EMBL" id="CAL1161291.1"/>
    </source>
</evidence>
<reference evidence="2" key="2">
    <citation type="submission" date="2024-04" db="EMBL/GenBank/DDBJ databases">
        <authorList>
            <person name="Chen Y."/>
            <person name="Shah S."/>
            <person name="Dougan E. K."/>
            <person name="Thang M."/>
            <person name="Chan C."/>
        </authorList>
    </citation>
    <scope>NUCLEOTIDE SEQUENCE [LARGE SCALE GENOMIC DNA]</scope>
</reference>
<reference evidence="1" key="1">
    <citation type="submission" date="2022-10" db="EMBL/GenBank/DDBJ databases">
        <authorList>
            <person name="Chen Y."/>
            <person name="Dougan E. K."/>
            <person name="Chan C."/>
            <person name="Rhodes N."/>
            <person name="Thang M."/>
        </authorList>
    </citation>
    <scope>NUCLEOTIDE SEQUENCE</scope>
</reference>
<name>A0A9P1GBG0_9DINO</name>
<evidence type="ECO:0000313" key="1">
    <source>
        <dbReference type="EMBL" id="CAI4007916.1"/>
    </source>
</evidence>
<dbReference type="AlphaFoldDB" id="A0A9P1GBG0"/>
<gene>
    <name evidence="1" type="ORF">C1SCF055_LOCUS33413</name>
</gene>
<dbReference type="Proteomes" id="UP001152797">
    <property type="component" value="Unassembled WGS sequence"/>
</dbReference>
<proteinExistence type="predicted"/>
<dbReference type="EMBL" id="CAMXCT020004154">
    <property type="protein sequence ID" value="CAL1161291.1"/>
    <property type="molecule type" value="Genomic_DNA"/>
</dbReference>